<feature type="compositionally biased region" description="Polar residues" evidence="2">
    <location>
        <begin position="114"/>
        <end position="126"/>
    </location>
</feature>
<dbReference type="AlphaFoldDB" id="A0A9Q1DZX3"/>
<organism evidence="5 6">
    <name type="scientific">Conger conger</name>
    <name type="common">Conger eel</name>
    <name type="synonym">Muraena conger</name>
    <dbReference type="NCBI Taxonomy" id="82655"/>
    <lineage>
        <taxon>Eukaryota</taxon>
        <taxon>Metazoa</taxon>
        <taxon>Chordata</taxon>
        <taxon>Craniata</taxon>
        <taxon>Vertebrata</taxon>
        <taxon>Euteleostomi</taxon>
        <taxon>Actinopterygii</taxon>
        <taxon>Neopterygii</taxon>
        <taxon>Teleostei</taxon>
        <taxon>Anguilliformes</taxon>
        <taxon>Congridae</taxon>
        <taxon>Conger</taxon>
    </lineage>
</organism>
<dbReference type="GO" id="GO:0008009">
    <property type="term" value="F:chemokine activity"/>
    <property type="evidence" value="ECO:0007669"/>
    <property type="project" value="InterPro"/>
</dbReference>
<evidence type="ECO:0000313" key="6">
    <source>
        <dbReference type="Proteomes" id="UP001152803"/>
    </source>
</evidence>
<proteinExistence type="predicted"/>
<dbReference type="Pfam" id="PF00048">
    <property type="entry name" value="IL8"/>
    <property type="match status" value="1"/>
</dbReference>
<evidence type="ECO:0000256" key="3">
    <source>
        <dbReference type="SAM" id="SignalP"/>
    </source>
</evidence>
<gene>
    <name evidence="5" type="ORF">COCON_G00037560</name>
</gene>
<evidence type="ECO:0000313" key="5">
    <source>
        <dbReference type="EMBL" id="KAJ8284906.1"/>
    </source>
</evidence>
<sequence length="151" mass="17205">MEFTLKTLGLFLAAVLCLLLSNVQEGESIYIPARCACPESNNFIRDILIADFTITEKGTHCKNDEIIVTLKKDNLKVCLNAEGKQGQNLISCWNRIHKNENEKTSCLRRRKPQNKSPTPSEQTGQFFTRHHAEKSHLQAPLNTTRRRTLIV</sequence>
<dbReference type="InterPro" id="IPR001811">
    <property type="entry name" value="Chemokine_IL8-like_dom"/>
</dbReference>
<feature type="signal peptide" evidence="3">
    <location>
        <begin position="1"/>
        <end position="28"/>
    </location>
</feature>
<name>A0A9Q1DZX3_CONCO</name>
<dbReference type="GO" id="GO:0005615">
    <property type="term" value="C:extracellular space"/>
    <property type="evidence" value="ECO:0007669"/>
    <property type="project" value="UniProtKB-KW"/>
</dbReference>
<evidence type="ECO:0000259" key="4">
    <source>
        <dbReference type="SMART" id="SM00199"/>
    </source>
</evidence>
<keyword evidence="1" id="KW-0202">Cytokine</keyword>
<dbReference type="EMBL" id="JAFJMO010000002">
    <property type="protein sequence ID" value="KAJ8284906.1"/>
    <property type="molecule type" value="Genomic_DNA"/>
</dbReference>
<dbReference type="InterPro" id="IPR001089">
    <property type="entry name" value="Chemokine_CXC"/>
</dbReference>
<dbReference type="SUPFAM" id="SSF54117">
    <property type="entry name" value="Interleukin 8-like chemokines"/>
    <property type="match status" value="1"/>
</dbReference>
<feature type="region of interest" description="Disordered" evidence="2">
    <location>
        <begin position="103"/>
        <end position="151"/>
    </location>
</feature>
<feature type="domain" description="Chemokine interleukin-8-like" evidence="4">
    <location>
        <begin position="32"/>
        <end position="93"/>
    </location>
</feature>
<accession>A0A9Q1DZX3</accession>
<dbReference type="InterPro" id="IPR036048">
    <property type="entry name" value="Interleukin_8-like_sf"/>
</dbReference>
<keyword evidence="3" id="KW-0732">Signal</keyword>
<dbReference type="Proteomes" id="UP001152803">
    <property type="component" value="Unassembled WGS sequence"/>
</dbReference>
<dbReference type="PRINTS" id="PR00437">
    <property type="entry name" value="SMALLCYTKCXC"/>
</dbReference>
<dbReference type="OrthoDB" id="8460355at2759"/>
<protein>
    <recommendedName>
        <fullName evidence="4">Chemokine interleukin-8-like domain-containing protein</fullName>
    </recommendedName>
</protein>
<dbReference type="GO" id="GO:0006955">
    <property type="term" value="P:immune response"/>
    <property type="evidence" value="ECO:0007669"/>
    <property type="project" value="InterPro"/>
</dbReference>
<dbReference type="Gene3D" id="2.40.50.40">
    <property type="match status" value="1"/>
</dbReference>
<evidence type="ECO:0000256" key="2">
    <source>
        <dbReference type="SAM" id="MobiDB-lite"/>
    </source>
</evidence>
<reference evidence="5" key="1">
    <citation type="journal article" date="2023" name="Science">
        <title>Genome structures resolve the early diversification of teleost fishes.</title>
        <authorList>
            <person name="Parey E."/>
            <person name="Louis A."/>
            <person name="Montfort J."/>
            <person name="Bouchez O."/>
            <person name="Roques C."/>
            <person name="Iampietro C."/>
            <person name="Lluch J."/>
            <person name="Castinel A."/>
            <person name="Donnadieu C."/>
            <person name="Desvignes T."/>
            <person name="Floi Bucao C."/>
            <person name="Jouanno E."/>
            <person name="Wen M."/>
            <person name="Mejri S."/>
            <person name="Dirks R."/>
            <person name="Jansen H."/>
            <person name="Henkel C."/>
            <person name="Chen W.J."/>
            <person name="Zahm M."/>
            <person name="Cabau C."/>
            <person name="Klopp C."/>
            <person name="Thompson A.W."/>
            <person name="Robinson-Rechavi M."/>
            <person name="Braasch I."/>
            <person name="Lecointre G."/>
            <person name="Bobe J."/>
            <person name="Postlethwait J.H."/>
            <person name="Berthelot C."/>
            <person name="Roest Crollius H."/>
            <person name="Guiguen Y."/>
        </authorList>
    </citation>
    <scope>NUCLEOTIDE SEQUENCE</scope>
    <source>
        <strain evidence="5">Concon-B</strain>
    </source>
</reference>
<evidence type="ECO:0000256" key="1">
    <source>
        <dbReference type="ARBA" id="ARBA00022514"/>
    </source>
</evidence>
<comment type="caution">
    <text evidence="5">The sequence shown here is derived from an EMBL/GenBank/DDBJ whole genome shotgun (WGS) entry which is preliminary data.</text>
</comment>
<keyword evidence="6" id="KW-1185">Reference proteome</keyword>
<dbReference type="SMART" id="SM00199">
    <property type="entry name" value="SCY"/>
    <property type="match status" value="1"/>
</dbReference>
<feature type="chain" id="PRO_5040431133" description="Chemokine interleukin-8-like domain-containing protein" evidence="3">
    <location>
        <begin position="29"/>
        <end position="151"/>
    </location>
</feature>